<organism evidence="3 4">
    <name type="scientific">Candidatus Vogelbacteria bacterium RIFOXYB1_FULL_42_16</name>
    <dbReference type="NCBI Taxonomy" id="1802436"/>
    <lineage>
        <taxon>Bacteria</taxon>
        <taxon>Candidatus Vogeliibacteriota</taxon>
    </lineage>
</organism>
<comment type="caution">
    <text evidence="3">The sequence shown here is derived from an EMBL/GenBank/DDBJ whole genome shotgun (WGS) entry which is preliminary data.</text>
</comment>
<reference evidence="3 4" key="1">
    <citation type="journal article" date="2016" name="Nat. Commun.">
        <title>Thousands of microbial genomes shed light on interconnected biogeochemical processes in an aquifer system.</title>
        <authorList>
            <person name="Anantharaman K."/>
            <person name="Brown C.T."/>
            <person name="Hug L.A."/>
            <person name="Sharon I."/>
            <person name="Castelle C.J."/>
            <person name="Probst A.J."/>
            <person name="Thomas B.C."/>
            <person name="Singh A."/>
            <person name="Wilkins M.J."/>
            <person name="Karaoz U."/>
            <person name="Brodie E.L."/>
            <person name="Williams K.H."/>
            <person name="Hubbard S.S."/>
            <person name="Banfield J.F."/>
        </authorList>
    </citation>
    <scope>NUCLEOTIDE SEQUENCE [LARGE SCALE GENOMIC DNA]</scope>
</reference>
<accession>A0A1G2QE93</accession>
<feature type="transmembrane region" description="Helical" evidence="2">
    <location>
        <begin position="12"/>
        <end position="32"/>
    </location>
</feature>
<evidence type="ECO:0000256" key="1">
    <source>
        <dbReference type="SAM" id="MobiDB-lite"/>
    </source>
</evidence>
<keyword evidence="2" id="KW-0472">Membrane</keyword>
<proteinExistence type="predicted"/>
<name>A0A1G2QE93_9BACT</name>
<feature type="region of interest" description="Disordered" evidence="1">
    <location>
        <begin position="313"/>
        <end position="338"/>
    </location>
</feature>
<gene>
    <name evidence="3" type="ORF">A2370_01545</name>
</gene>
<keyword evidence="2" id="KW-1133">Transmembrane helix</keyword>
<keyword evidence="2" id="KW-0812">Transmembrane</keyword>
<evidence type="ECO:0000256" key="2">
    <source>
        <dbReference type="SAM" id="Phobius"/>
    </source>
</evidence>
<dbReference type="AlphaFoldDB" id="A0A1G2QE93"/>
<dbReference type="Proteomes" id="UP000176222">
    <property type="component" value="Unassembled WGS sequence"/>
</dbReference>
<dbReference type="STRING" id="1802436.A2370_01545"/>
<evidence type="ECO:0000313" key="3">
    <source>
        <dbReference type="EMBL" id="OHA58379.1"/>
    </source>
</evidence>
<protein>
    <submittedName>
        <fullName evidence="3">Uncharacterized protein</fullName>
    </submittedName>
</protein>
<sequence>MENENQKKYYRPVTNLLVFSVVLVIILFYFVGPKTSLSSKTNTFGQEKVAVSDLEKKVLPTEGVTLPVIWGDLGSKLVDAGVIDATKFKALYEQKGTFTDEYKNLLLGHDNGKIKITNENAGYILNLFWAFGLANKNPILETGEMSDPRYGGAENFASTGGWTIAKGNVMDHYSKHKLINLTPQQQALVDKVSRGIFRPCCGNSTHFPDCNHGMAMLGLLELMASQGISEQDMWSTALAVNAYWFPNNYLTIATYMKDKGVDWRDVKPQEMLGFDYSSSQGYAKIASQVVSSPAQRSGNGCGLDLGGAVSPPARSGSGCGLDSGGAVPPPRQQNGCGL</sequence>
<evidence type="ECO:0000313" key="4">
    <source>
        <dbReference type="Proteomes" id="UP000176222"/>
    </source>
</evidence>
<dbReference type="EMBL" id="MHTH01000010">
    <property type="protein sequence ID" value="OHA58379.1"/>
    <property type="molecule type" value="Genomic_DNA"/>
</dbReference>